<feature type="transmembrane region" description="Helical" evidence="1">
    <location>
        <begin position="12"/>
        <end position="29"/>
    </location>
</feature>
<sequence>MKALASPSFEVMISLTWLYSMFLLMDLTASLEKSLATMVFTSGISLAYLTALKPVADKASKMEMYGLISMLVSISSASNFLFFSNFFFSVGSPYSSDQALMEALDKSLLNCWIGL</sequence>
<gene>
    <name evidence="2" type="ORF">WICPIJ_007699</name>
</gene>
<keyword evidence="1" id="KW-0472">Membrane</keyword>
<dbReference type="EMBL" id="JAEUBG010004464">
    <property type="protein sequence ID" value="KAH3681346.1"/>
    <property type="molecule type" value="Genomic_DNA"/>
</dbReference>
<keyword evidence="1" id="KW-0812">Transmembrane</keyword>
<feature type="transmembrane region" description="Helical" evidence="1">
    <location>
        <begin position="35"/>
        <end position="52"/>
    </location>
</feature>
<comment type="caution">
    <text evidence="2">The sequence shown here is derived from an EMBL/GenBank/DDBJ whole genome shotgun (WGS) entry which is preliminary data.</text>
</comment>
<evidence type="ECO:0000313" key="2">
    <source>
        <dbReference type="EMBL" id="KAH3681346.1"/>
    </source>
</evidence>
<proteinExistence type="predicted"/>
<reference evidence="2" key="2">
    <citation type="submission" date="2021-01" db="EMBL/GenBank/DDBJ databases">
        <authorList>
            <person name="Schikora-Tamarit M.A."/>
        </authorList>
    </citation>
    <scope>NUCLEOTIDE SEQUENCE</scope>
    <source>
        <strain evidence="2">CBS2887</strain>
    </source>
</reference>
<feature type="transmembrane region" description="Helical" evidence="1">
    <location>
        <begin position="64"/>
        <end position="88"/>
    </location>
</feature>
<evidence type="ECO:0000256" key="1">
    <source>
        <dbReference type="SAM" id="Phobius"/>
    </source>
</evidence>
<evidence type="ECO:0000313" key="3">
    <source>
        <dbReference type="Proteomes" id="UP000774326"/>
    </source>
</evidence>
<dbReference type="Proteomes" id="UP000774326">
    <property type="component" value="Unassembled WGS sequence"/>
</dbReference>
<dbReference type="AlphaFoldDB" id="A0A9P8TJP2"/>
<protein>
    <submittedName>
        <fullName evidence="2">Uncharacterized protein</fullName>
    </submittedName>
</protein>
<organism evidence="2 3">
    <name type="scientific">Wickerhamomyces pijperi</name>
    <name type="common">Yeast</name>
    <name type="synonym">Pichia pijperi</name>
    <dbReference type="NCBI Taxonomy" id="599730"/>
    <lineage>
        <taxon>Eukaryota</taxon>
        <taxon>Fungi</taxon>
        <taxon>Dikarya</taxon>
        <taxon>Ascomycota</taxon>
        <taxon>Saccharomycotina</taxon>
        <taxon>Saccharomycetes</taxon>
        <taxon>Phaffomycetales</taxon>
        <taxon>Wickerhamomycetaceae</taxon>
        <taxon>Wickerhamomyces</taxon>
    </lineage>
</organism>
<name>A0A9P8TJP2_WICPI</name>
<accession>A0A9P8TJP2</accession>
<reference evidence="2" key="1">
    <citation type="journal article" date="2021" name="Open Biol.">
        <title>Shared evolutionary footprints suggest mitochondrial oxidative damage underlies multiple complex I losses in fungi.</title>
        <authorList>
            <person name="Schikora-Tamarit M.A."/>
            <person name="Marcet-Houben M."/>
            <person name="Nosek J."/>
            <person name="Gabaldon T."/>
        </authorList>
    </citation>
    <scope>NUCLEOTIDE SEQUENCE</scope>
    <source>
        <strain evidence="2">CBS2887</strain>
    </source>
</reference>
<keyword evidence="1" id="KW-1133">Transmembrane helix</keyword>
<keyword evidence="3" id="KW-1185">Reference proteome</keyword>